<organism evidence="2 3">
    <name type="scientific">Elasticomyces elasticus</name>
    <dbReference type="NCBI Taxonomy" id="574655"/>
    <lineage>
        <taxon>Eukaryota</taxon>
        <taxon>Fungi</taxon>
        <taxon>Dikarya</taxon>
        <taxon>Ascomycota</taxon>
        <taxon>Pezizomycotina</taxon>
        <taxon>Dothideomycetes</taxon>
        <taxon>Dothideomycetidae</taxon>
        <taxon>Mycosphaerellales</taxon>
        <taxon>Teratosphaeriaceae</taxon>
        <taxon>Elasticomyces</taxon>
    </lineage>
</organism>
<sequence>MTETLETSSDPDYIAPSYSHIDSWHDSAATPAQCNEKGCETCDQHYRPVTWQEASKIFQYHECITDDWAVYKIRDLMQSAQTDLKHVASRLELHGNANIKRWRKKSVEKRIGLLRAVMPDMPEAAFSLLYQQKRLTGEDRTLFHELWLLPYLDLQSLSEHPTRLLSMLHYRTRHRAEEWFRHDAHQLLLPFTDGSLHIAYNPHAVVARGERFGDLQQWTQLAAHRWDVIGLPRALATFEAQAKLAKFLRVFVDTLLEGIPPVGNDAWLALVGRNFAKSTSSSEDELSRALERPFGRPPSCDLGDIDVSLVYRWAMSNDALFRAQTEPEQVCSRLERARSSEWLLHQNAPMRSSQYLRIMLGPLERTERFVWLMHLTRHVVSSEQEYTAGVITEEKYLQSILLLRRALNIFLGILTCDLQGLVAMEPTFVHHRCYCGPGYYPVTHTADSVMHTVDPVYWALCRLQERGPSGPFYFNDDQLLGVLSSVLSRKAQRGRISDEVYTQLKDISAVSEALISLRNHTPYSSGTLTTRQSRNLSAAISGWADWDVRCELNACMVYEQPIQLLGPLYRLFLLPSASEDSAVARYGKGQVALTAFWTRVREVKHRWLIDSGFQQSQTARYLSSIEVHLTEEYHARMELAACEARALSASMSVVALSDPQAAVSGEANRADDVVPTTTTPGGRLHLSPIQTVWGHANDPEPASSTSREKVKTRPSNTPVVAETPIVPATSDWTRAPRHASIVSLYEGSIAVSSESFDLFVRMFTPLETHKGTPSVQWDDMVAAFADAGCRVVSKLIGATLGGLASRDRRIVTSYGHRS</sequence>
<gene>
    <name evidence="2" type="ORF">LTR97_009642</name>
</gene>
<evidence type="ECO:0000256" key="1">
    <source>
        <dbReference type="SAM" id="MobiDB-lite"/>
    </source>
</evidence>
<feature type="region of interest" description="Disordered" evidence="1">
    <location>
        <begin position="693"/>
        <end position="717"/>
    </location>
</feature>
<accession>A0AAN7VMV5</accession>
<evidence type="ECO:0000313" key="2">
    <source>
        <dbReference type="EMBL" id="KAK5694024.1"/>
    </source>
</evidence>
<evidence type="ECO:0000313" key="3">
    <source>
        <dbReference type="Proteomes" id="UP001310594"/>
    </source>
</evidence>
<dbReference type="EMBL" id="JAVRQU010000016">
    <property type="protein sequence ID" value="KAK5694024.1"/>
    <property type="molecule type" value="Genomic_DNA"/>
</dbReference>
<protein>
    <submittedName>
        <fullName evidence="2">Uncharacterized protein</fullName>
    </submittedName>
</protein>
<feature type="region of interest" description="Disordered" evidence="1">
    <location>
        <begin position="666"/>
        <end position="685"/>
    </location>
</feature>
<name>A0AAN7VMV5_9PEZI</name>
<dbReference type="AlphaFoldDB" id="A0AAN7VMV5"/>
<comment type="caution">
    <text evidence="2">The sequence shown here is derived from an EMBL/GenBank/DDBJ whole genome shotgun (WGS) entry which is preliminary data.</text>
</comment>
<dbReference type="Proteomes" id="UP001310594">
    <property type="component" value="Unassembled WGS sequence"/>
</dbReference>
<proteinExistence type="predicted"/>
<reference evidence="2" key="1">
    <citation type="submission" date="2023-08" db="EMBL/GenBank/DDBJ databases">
        <title>Black Yeasts Isolated from many extreme environments.</title>
        <authorList>
            <person name="Coleine C."/>
            <person name="Stajich J.E."/>
            <person name="Selbmann L."/>
        </authorList>
    </citation>
    <scope>NUCLEOTIDE SEQUENCE</scope>
    <source>
        <strain evidence="2">CCFEE 5810</strain>
    </source>
</reference>